<evidence type="ECO:0000256" key="3">
    <source>
        <dbReference type="ARBA" id="ARBA00008883"/>
    </source>
</evidence>
<dbReference type="EC" id="2.7.10.2" evidence="4"/>
<dbReference type="InterPro" id="IPR050445">
    <property type="entry name" value="Bact_polysacc_biosynth/exp"/>
</dbReference>
<keyword evidence="5" id="KW-1003">Cell membrane</keyword>
<evidence type="ECO:0000256" key="8">
    <source>
        <dbReference type="ARBA" id="ARBA00022692"/>
    </source>
</evidence>
<evidence type="ECO:0000256" key="6">
    <source>
        <dbReference type="ARBA" id="ARBA00022519"/>
    </source>
</evidence>
<dbReference type="InterPro" id="IPR027417">
    <property type="entry name" value="P-loop_NTPase"/>
</dbReference>
<feature type="compositionally biased region" description="Pro residues" evidence="16">
    <location>
        <begin position="1"/>
        <end position="10"/>
    </location>
</feature>
<dbReference type="Pfam" id="PF02706">
    <property type="entry name" value="Wzz"/>
    <property type="match status" value="1"/>
</dbReference>
<keyword evidence="8 17" id="KW-0812">Transmembrane</keyword>
<feature type="domain" description="Polysaccharide chain length determinant N-terminal" evidence="18">
    <location>
        <begin position="56"/>
        <end position="141"/>
    </location>
</feature>
<evidence type="ECO:0000313" key="20">
    <source>
        <dbReference type="EMBL" id="MBL6456670.1"/>
    </source>
</evidence>
<feature type="transmembrane region" description="Helical" evidence="17">
    <location>
        <begin position="68"/>
        <end position="88"/>
    </location>
</feature>
<dbReference type="InterPro" id="IPR025669">
    <property type="entry name" value="AAA_dom"/>
</dbReference>
<gene>
    <name evidence="20" type="ORF">JMJ55_15145</name>
</gene>
<evidence type="ECO:0000256" key="2">
    <source>
        <dbReference type="ARBA" id="ARBA00007316"/>
    </source>
</evidence>
<feature type="transmembrane region" description="Helical" evidence="17">
    <location>
        <begin position="272"/>
        <end position="293"/>
    </location>
</feature>
<evidence type="ECO:0000256" key="10">
    <source>
        <dbReference type="ARBA" id="ARBA00022777"/>
    </source>
</evidence>
<protein>
    <recommendedName>
        <fullName evidence="4">non-specific protein-tyrosine kinase</fullName>
        <ecNumber evidence="4">2.7.10.2</ecNumber>
    </recommendedName>
</protein>
<organism evidence="20 21">
    <name type="scientific">Belnapia mucosa</name>
    <dbReference type="NCBI Taxonomy" id="2804532"/>
    <lineage>
        <taxon>Bacteria</taxon>
        <taxon>Pseudomonadati</taxon>
        <taxon>Pseudomonadota</taxon>
        <taxon>Alphaproteobacteria</taxon>
        <taxon>Acetobacterales</taxon>
        <taxon>Roseomonadaceae</taxon>
        <taxon>Belnapia</taxon>
    </lineage>
</organism>
<dbReference type="Gene3D" id="3.40.50.300">
    <property type="entry name" value="P-loop containing nucleotide triphosphate hydrolases"/>
    <property type="match status" value="1"/>
</dbReference>
<keyword evidence="21" id="KW-1185">Reference proteome</keyword>
<evidence type="ECO:0000259" key="19">
    <source>
        <dbReference type="Pfam" id="PF13614"/>
    </source>
</evidence>
<comment type="similarity">
    <text evidence="2">Belongs to the CpsD/CapB family.</text>
</comment>
<comment type="subcellular location">
    <subcellularLocation>
        <location evidence="1">Cell inner membrane</location>
        <topology evidence="1">Multi-pass membrane protein</topology>
    </subcellularLocation>
</comment>
<feature type="region of interest" description="Disordered" evidence="16">
    <location>
        <begin position="1"/>
        <end position="20"/>
    </location>
</feature>
<keyword evidence="12 17" id="KW-1133">Transmembrane helix</keyword>
<name>A0ABS1V4R5_9PROT</name>
<evidence type="ECO:0000256" key="16">
    <source>
        <dbReference type="SAM" id="MobiDB-lite"/>
    </source>
</evidence>
<keyword evidence="6" id="KW-0997">Cell inner membrane</keyword>
<evidence type="ECO:0000256" key="12">
    <source>
        <dbReference type="ARBA" id="ARBA00022989"/>
    </source>
</evidence>
<evidence type="ECO:0000256" key="17">
    <source>
        <dbReference type="SAM" id="Phobius"/>
    </source>
</evidence>
<dbReference type="RefSeq" id="WP_202826387.1">
    <property type="nucleotide sequence ID" value="NZ_JAEUXJ010000005.1"/>
</dbReference>
<dbReference type="EMBL" id="JAEUXJ010000005">
    <property type="protein sequence ID" value="MBL6456670.1"/>
    <property type="molecule type" value="Genomic_DNA"/>
</dbReference>
<comment type="catalytic activity">
    <reaction evidence="15">
        <text>L-tyrosyl-[protein] + ATP = O-phospho-L-tyrosyl-[protein] + ADP + H(+)</text>
        <dbReference type="Rhea" id="RHEA:10596"/>
        <dbReference type="Rhea" id="RHEA-COMP:10136"/>
        <dbReference type="Rhea" id="RHEA-COMP:20101"/>
        <dbReference type="ChEBI" id="CHEBI:15378"/>
        <dbReference type="ChEBI" id="CHEBI:30616"/>
        <dbReference type="ChEBI" id="CHEBI:46858"/>
        <dbReference type="ChEBI" id="CHEBI:61978"/>
        <dbReference type="ChEBI" id="CHEBI:456216"/>
        <dbReference type="EC" id="2.7.10.2"/>
    </reaction>
</comment>
<reference evidence="20 21" key="1">
    <citation type="submission" date="2021-01" db="EMBL/GenBank/DDBJ databases">
        <title>Belnapia mucosa sp. nov. and Belnapia arida sp. nov., isolated from the Tabernas Desert (Almeria, Spain).</title>
        <authorList>
            <person name="Molina-Menor E."/>
            <person name="Vidal-Verdu A."/>
            <person name="Calonge A."/>
            <person name="Satari L."/>
            <person name="Pereto Magraner J."/>
            <person name="Porcar Miralles M."/>
        </authorList>
    </citation>
    <scope>NUCLEOTIDE SEQUENCE [LARGE SCALE GENOMIC DNA]</scope>
    <source>
        <strain evidence="20 21">T6</strain>
    </source>
</reference>
<evidence type="ECO:0000256" key="5">
    <source>
        <dbReference type="ARBA" id="ARBA00022475"/>
    </source>
</evidence>
<keyword evidence="13 17" id="KW-0472">Membrane</keyword>
<dbReference type="SUPFAM" id="SSF52540">
    <property type="entry name" value="P-loop containing nucleoside triphosphate hydrolases"/>
    <property type="match status" value="1"/>
</dbReference>
<dbReference type="PANTHER" id="PTHR32309">
    <property type="entry name" value="TYROSINE-PROTEIN KINASE"/>
    <property type="match status" value="1"/>
</dbReference>
<accession>A0ABS1V4R5</accession>
<dbReference type="InterPro" id="IPR005702">
    <property type="entry name" value="Wzc-like_C"/>
</dbReference>
<comment type="caution">
    <text evidence="20">The sequence shown here is derived from an EMBL/GenBank/DDBJ whole genome shotgun (WGS) entry which is preliminary data.</text>
</comment>
<evidence type="ECO:0000256" key="9">
    <source>
        <dbReference type="ARBA" id="ARBA00022741"/>
    </source>
</evidence>
<feature type="domain" description="AAA" evidence="19">
    <location>
        <begin position="371"/>
        <end position="496"/>
    </location>
</feature>
<dbReference type="Proteomes" id="UP000606490">
    <property type="component" value="Unassembled WGS sequence"/>
</dbReference>
<dbReference type="PANTHER" id="PTHR32309:SF13">
    <property type="entry name" value="FERRIC ENTEROBACTIN TRANSPORT PROTEIN FEPE"/>
    <property type="match status" value="1"/>
</dbReference>
<proteinExistence type="inferred from homology"/>
<keyword evidence="10" id="KW-0418">Kinase</keyword>
<evidence type="ECO:0000256" key="13">
    <source>
        <dbReference type="ARBA" id="ARBA00023136"/>
    </source>
</evidence>
<keyword evidence="7" id="KW-0808">Transferase</keyword>
<evidence type="ECO:0000256" key="14">
    <source>
        <dbReference type="ARBA" id="ARBA00023137"/>
    </source>
</evidence>
<evidence type="ECO:0000259" key="18">
    <source>
        <dbReference type="Pfam" id="PF02706"/>
    </source>
</evidence>
<evidence type="ECO:0000256" key="11">
    <source>
        <dbReference type="ARBA" id="ARBA00022840"/>
    </source>
</evidence>
<evidence type="ECO:0000256" key="1">
    <source>
        <dbReference type="ARBA" id="ARBA00004429"/>
    </source>
</evidence>
<keyword evidence="14" id="KW-0829">Tyrosine-protein kinase</keyword>
<keyword evidence="11" id="KW-0067">ATP-binding</keyword>
<dbReference type="Pfam" id="PF13614">
    <property type="entry name" value="AAA_31"/>
    <property type="match status" value="1"/>
</dbReference>
<sequence>MPPDPMPAPEHAPTGTGRPSVQAAARYRHAGPGSFPGLQPRMDAGLPLPPDPRAVLGQVLRLLWRQRWAVLLGFLPVLALGLVTLLVLPERYTAQATMIVGVRQPQLATPEQLRDPARVEPDTDGAIELIRSPATLKAVAARLGLVGPTPEAAPPPGGLTAMRRRIGHWLGREPQGEPRAAPAADPADLAAGQLRRGLKVERIGRSNLVSVGFSAADPVQAAAVANALASFAATDEGFLGHMSLADQARYQIVGLSVIATATPPMAPASPNGVVIIAATLVCAAGAGFTAALLRDYRQQQTVLSTEELSRRGLHALGLVPESGSRKGGATAGDQAFTDALTSLQAAIWPLTRRAGAGGSVLLVTSALQAEGKTTTAVALASSIAGSGRRVLLIDADLRAPTLHHQFSAALAPGLADRVADGHDLDAAIRTDPATGLAFLTAGKVRPGGAIEVLGSARLQAALEAWRQDYDLILIDSPPVLAVGDARILAGLADYAVFVARWGRTGWAQLMLGLRLLADSGVALAGVIVSRVNVRRLADYDYADARIYGPGYGTTAARESGNV</sequence>
<comment type="similarity">
    <text evidence="3">Belongs to the etk/wzc family.</text>
</comment>
<dbReference type="InterPro" id="IPR003856">
    <property type="entry name" value="LPS_length_determ_N"/>
</dbReference>
<dbReference type="CDD" id="cd05387">
    <property type="entry name" value="BY-kinase"/>
    <property type="match status" value="1"/>
</dbReference>
<keyword evidence="9" id="KW-0547">Nucleotide-binding</keyword>
<evidence type="ECO:0000256" key="7">
    <source>
        <dbReference type="ARBA" id="ARBA00022679"/>
    </source>
</evidence>
<evidence type="ECO:0000313" key="21">
    <source>
        <dbReference type="Proteomes" id="UP000606490"/>
    </source>
</evidence>
<evidence type="ECO:0000256" key="4">
    <source>
        <dbReference type="ARBA" id="ARBA00011903"/>
    </source>
</evidence>
<evidence type="ECO:0000256" key="15">
    <source>
        <dbReference type="ARBA" id="ARBA00051245"/>
    </source>
</evidence>